<gene>
    <name evidence="9" type="ORF">WAZ07_13015</name>
</gene>
<dbReference type="Gene3D" id="3.40.640.10">
    <property type="entry name" value="Type I PLP-dependent aspartate aminotransferase-like (Major domain)"/>
    <property type="match status" value="1"/>
</dbReference>
<dbReference type="PANTHER" id="PTHR46577:SF2">
    <property type="entry name" value="TRANSCRIPTIONAL REGULATORY PROTEIN"/>
    <property type="match status" value="1"/>
</dbReference>
<dbReference type="CDD" id="cd00609">
    <property type="entry name" value="AAT_like"/>
    <property type="match status" value="1"/>
</dbReference>
<dbReference type="InterPro" id="IPR000524">
    <property type="entry name" value="Tscrpt_reg_HTH_GntR"/>
</dbReference>
<dbReference type="PANTHER" id="PTHR46577">
    <property type="entry name" value="HTH-TYPE TRANSCRIPTIONAL REGULATORY PROTEIN GABR"/>
    <property type="match status" value="1"/>
</dbReference>
<feature type="domain" description="HTH gntR-type" evidence="8">
    <location>
        <begin position="14"/>
        <end position="82"/>
    </location>
</feature>
<dbReference type="CDD" id="cd07377">
    <property type="entry name" value="WHTH_GntR"/>
    <property type="match status" value="1"/>
</dbReference>
<comment type="caution">
    <text evidence="9">The sequence shown here is derived from an EMBL/GenBank/DDBJ whole genome shotgun (WGS) entry which is preliminary data.</text>
</comment>
<dbReference type="PRINTS" id="PR00035">
    <property type="entry name" value="HTHGNTR"/>
</dbReference>
<dbReference type="InterPro" id="IPR004839">
    <property type="entry name" value="Aminotransferase_I/II_large"/>
</dbReference>
<comment type="cofactor">
    <cofactor evidence="1">
        <name>pyridoxal 5'-phosphate</name>
        <dbReference type="ChEBI" id="CHEBI:597326"/>
    </cofactor>
</comment>
<keyword evidence="3 9" id="KW-0032">Aminotransferase</keyword>
<keyword evidence="10" id="KW-1185">Reference proteome</keyword>
<dbReference type="SUPFAM" id="SSF46785">
    <property type="entry name" value="Winged helix' DNA-binding domain"/>
    <property type="match status" value="1"/>
</dbReference>
<dbReference type="PROSITE" id="PS50949">
    <property type="entry name" value="HTH_GNTR"/>
    <property type="match status" value="1"/>
</dbReference>
<dbReference type="InterPro" id="IPR036390">
    <property type="entry name" value="WH_DNA-bd_sf"/>
</dbReference>
<keyword evidence="5" id="KW-0805">Transcription regulation</keyword>
<dbReference type="SUPFAM" id="SSF53383">
    <property type="entry name" value="PLP-dependent transferases"/>
    <property type="match status" value="1"/>
</dbReference>
<evidence type="ECO:0000256" key="6">
    <source>
        <dbReference type="ARBA" id="ARBA00023125"/>
    </source>
</evidence>
<evidence type="ECO:0000256" key="3">
    <source>
        <dbReference type="ARBA" id="ARBA00022576"/>
    </source>
</evidence>
<dbReference type="InterPro" id="IPR015424">
    <property type="entry name" value="PyrdxlP-dep_Trfase"/>
</dbReference>
<dbReference type="Gene3D" id="3.90.1150.10">
    <property type="entry name" value="Aspartate Aminotransferase, domain 1"/>
    <property type="match status" value="1"/>
</dbReference>
<proteinExistence type="inferred from homology"/>
<evidence type="ECO:0000256" key="4">
    <source>
        <dbReference type="ARBA" id="ARBA00022898"/>
    </source>
</evidence>
<keyword evidence="7" id="KW-0804">Transcription</keyword>
<evidence type="ECO:0000256" key="1">
    <source>
        <dbReference type="ARBA" id="ARBA00001933"/>
    </source>
</evidence>
<accession>A0ABU8FHQ4</accession>
<evidence type="ECO:0000313" key="10">
    <source>
        <dbReference type="Proteomes" id="UP001372526"/>
    </source>
</evidence>
<dbReference type="SMART" id="SM00345">
    <property type="entry name" value="HTH_GNTR"/>
    <property type="match status" value="1"/>
</dbReference>
<dbReference type="Pfam" id="PF00155">
    <property type="entry name" value="Aminotran_1_2"/>
    <property type="match status" value="1"/>
</dbReference>
<evidence type="ECO:0000259" key="8">
    <source>
        <dbReference type="PROSITE" id="PS50949"/>
    </source>
</evidence>
<name>A0ABU8FHQ4_9BACI</name>
<sequence>MERFDWQPNALSPIPLYKQIEDYIKEKIANGEWTIGMKLPSQRTLADAFKVNRSTIVTALDELAAQGLIEGKGRQGTRVINNTWGLLTSSAPLNWNSYVDTGMHYPNLPIIREINRAEFDPNIIRLGTGELSSELLPQEKTKHIMNILSKQYIPLGYEEPKGDILLREQLAKYLQTLGIQASTSSILVVSGGIQALQLISMGLLQKGATILVEKPSYLYSLNIFQSAGMRLIGIPMDQDGMQSTLISKYKKQFFSSLLYTIPSFHNPTGILMSEERRKVVVATCNEIGLPIVEDGVYQDLWFGSPSSKPLKAYDRSGSVLYIGSMSKTISPGLRIGWIVGPEAVINRLADIKMQTDYGSSSLSQRAAAQWFLSGLYEEHLDCIRQQLQIRRDIALHALEKHFAHIATWNVPEGGFYIWLHINLRFSMQKLFYKVLQAGILLNPGNLYDRHAEQHLRISYSYASLHDIERGIEKLARIIQEIKQ</sequence>
<reference evidence="9 10" key="1">
    <citation type="submission" date="2024-01" db="EMBL/GenBank/DDBJ databases">
        <title>Seven novel Bacillus-like species.</title>
        <authorList>
            <person name="Liu G."/>
        </authorList>
    </citation>
    <scope>NUCLEOTIDE SEQUENCE [LARGE SCALE GENOMIC DNA]</scope>
    <source>
        <strain evidence="9 10">FJAT-51639</strain>
    </source>
</reference>
<dbReference type="InterPro" id="IPR036388">
    <property type="entry name" value="WH-like_DNA-bd_sf"/>
</dbReference>
<dbReference type="InterPro" id="IPR015422">
    <property type="entry name" value="PyrdxlP-dep_Trfase_small"/>
</dbReference>
<evidence type="ECO:0000256" key="7">
    <source>
        <dbReference type="ARBA" id="ARBA00023163"/>
    </source>
</evidence>
<dbReference type="EMBL" id="JBAWSX010000006">
    <property type="protein sequence ID" value="MEI4802226.1"/>
    <property type="molecule type" value="Genomic_DNA"/>
</dbReference>
<organism evidence="9 10">
    <name type="scientific">Bacillus bruguierae</name>
    <dbReference type="NCBI Taxonomy" id="3127667"/>
    <lineage>
        <taxon>Bacteria</taxon>
        <taxon>Bacillati</taxon>
        <taxon>Bacillota</taxon>
        <taxon>Bacilli</taxon>
        <taxon>Bacillales</taxon>
        <taxon>Bacillaceae</taxon>
        <taxon>Bacillus</taxon>
    </lineage>
</organism>
<dbReference type="RefSeq" id="WP_336472790.1">
    <property type="nucleotide sequence ID" value="NZ_JBAWSX010000006.1"/>
</dbReference>
<dbReference type="Pfam" id="PF00392">
    <property type="entry name" value="GntR"/>
    <property type="match status" value="1"/>
</dbReference>
<evidence type="ECO:0000313" key="9">
    <source>
        <dbReference type="EMBL" id="MEI4802226.1"/>
    </source>
</evidence>
<keyword evidence="6" id="KW-0238">DNA-binding</keyword>
<dbReference type="InterPro" id="IPR015421">
    <property type="entry name" value="PyrdxlP-dep_Trfase_major"/>
</dbReference>
<dbReference type="GO" id="GO:0008483">
    <property type="term" value="F:transaminase activity"/>
    <property type="evidence" value="ECO:0007669"/>
    <property type="project" value="UniProtKB-KW"/>
</dbReference>
<protein>
    <submittedName>
        <fullName evidence="9">PLP-dependent aminotransferase family protein</fullName>
    </submittedName>
</protein>
<keyword evidence="3 9" id="KW-0808">Transferase</keyword>
<dbReference type="Gene3D" id="1.10.10.10">
    <property type="entry name" value="Winged helix-like DNA-binding domain superfamily/Winged helix DNA-binding domain"/>
    <property type="match status" value="1"/>
</dbReference>
<dbReference type="Proteomes" id="UP001372526">
    <property type="component" value="Unassembled WGS sequence"/>
</dbReference>
<comment type="similarity">
    <text evidence="2">In the C-terminal section; belongs to the class-I pyridoxal-phosphate-dependent aminotransferase family.</text>
</comment>
<dbReference type="InterPro" id="IPR051446">
    <property type="entry name" value="HTH_trans_reg/aminotransferase"/>
</dbReference>
<keyword evidence="4" id="KW-0663">Pyridoxal phosphate</keyword>
<evidence type="ECO:0000256" key="2">
    <source>
        <dbReference type="ARBA" id="ARBA00005384"/>
    </source>
</evidence>
<evidence type="ECO:0000256" key="5">
    <source>
        <dbReference type="ARBA" id="ARBA00023015"/>
    </source>
</evidence>